<dbReference type="SMART" id="SM00966">
    <property type="entry name" value="SpoVT_AbrB"/>
    <property type="match status" value="1"/>
</dbReference>
<dbReference type="SUPFAM" id="SSF89447">
    <property type="entry name" value="AbrB/MazE/MraZ-like"/>
    <property type="match status" value="1"/>
</dbReference>
<evidence type="ECO:0000259" key="2">
    <source>
        <dbReference type="PROSITE" id="PS51740"/>
    </source>
</evidence>
<proteinExistence type="predicted"/>
<evidence type="ECO:0000256" key="1">
    <source>
        <dbReference type="PROSITE-ProRule" id="PRU01076"/>
    </source>
</evidence>
<dbReference type="PROSITE" id="PS51740">
    <property type="entry name" value="SPOVT_ABRB"/>
    <property type="match status" value="1"/>
</dbReference>
<keyword evidence="1" id="KW-0238">DNA-binding</keyword>
<organism evidence="3 4">
    <name type="scientific">Paenibacillus vini</name>
    <dbReference type="NCBI Taxonomy" id="1476024"/>
    <lineage>
        <taxon>Bacteria</taxon>
        <taxon>Bacillati</taxon>
        <taxon>Bacillota</taxon>
        <taxon>Bacilli</taxon>
        <taxon>Bacillales</taxon>
        <taxon>Paenibacillaceae</taxon>
        <taxon>Paenibacillus</taxon>
    </lineage>
</organism>
<gene>
    <name evidence="3" type="ORF">J42TS3_44910</name>
</gene>
<reference evidence="3 4" key="1">
    <citation type="submission" date="2021-03" db="EMBL/GenBank/DDBJ databases">
        <title>Antimicrobial resistance genes in bacteria isolated from Japanese honey, and their potential for conferring macrolide and lincosamide resistance in the American foulbrood pathogen Paenibacillus larvae.</title>
        <authorList>
            <person name="Okamoto M."/>
            <person name="Kumagai M."/>
            <person name="Kanamori H."/>
            <person name="Takamatsu D."/>
        </authorList>
    </citation>
    <scope>NUCLEOTIDE SEQUENCE [LARGE SCALE GENOMIC DNA]</scope>
    <source>
        <strain evidence="3 4">J42TS3</strain>
    </source>
</reference>
<dbReference type="Gene3D" id="2.10.260.10">
    <property type="match status" value="1"/>
</dbReference>
<feature type="domain" description="SpoVT-AbrB" evidence="2">
    <location>
        <begin position="15"/>
        <end position="61"/>
    </location>
</feature>
<evidence type="ECO:0000313" key="4">
    <source>
        <dbReference type="Proteomes" id="UP000679992"/>
    </source>
</evidence>
<comment type="caution">
    <text evidence="3">The sequence shown here is derived from an EMBL/GenBank/DDBJ whole genome shotgun (WGS) entry which is preliminary data.</text>
</comment>
<accession>A0ABQ4MHK8</accession>
<evidence type="ECO:0000313" key="3">
    <source>
        <dbReference type="EMBL" id="GIP55456.1"/>
    </source>
</evidence>
<sequence length="99" mass="11161">MAHQKGKDATVMTTATLSKWGNSTAIRIPNQLLKRLNLEEGTEVEIIVTPENDLLLRPVDKPQESNEELRAHLQRLLSKIKPDARHEEIDLGVEGDELI</sequence>
<dbReference type="Proteomes" id="UP000679992">
    <property type="component" value="Unassembled WGS sequence"/>
</dbReference>
<dbReference type="EMBL" id="BOSL01000019">
    <property type="protein sequence ID" value="GIP55456.1"/>
    <property type="molecule type" value="Genomic_DNA"/>
</dbReference>
<name>A0ABQ4MHK8_9BACL</name>
<dbReference type="PANTHER" id="PTHR40516">
    <property type="entry name" value="ANTITOXIN CHPS-RELATED"/>
    <property type="match status" value="1"/>
</dbReference>
<keyword evidence="4" id="KW-1185">Reference proteome</keyword>
<dbReference type="Pfam" id="PF04014">
    <property type="entry name" value="MazE_antitoxin"/>
    <property type="match status" value="1"/>
</dbReference>
<dbReference type="RefSeq" id="WP_213656398.1">
    <property type="nucleotide sequence ID" value="NZ_BOSL01000019.1"/>
</dbReference>
<dbReference type="InterPro" id="IPR037914">
    <property type="entry name" value="SpoVT-AbrB_sf"/>
</dbReference>
<dbReference type="InterPro" id="IPR039052">
    <property type="entry name" value="Antitox_PemI-like"/>
</dbReference>
<dbReference type="PANTHER" id="PTHR40516:SF1">
    <property type="entry name" value="ANTITOXIN CHPS-RELATED"/>
    <property type="match status" value="1"/>
</dbReference>
<protein>
    <recommendedName>
        <fullName evidence="2">SpoVT-AbrB domain-containing protein</fullName>
    </recommendedName>
</protein>
<dbReference type="InterPro" id="IPR007159">
    <property type="entry name" value="SpoVT-AbrB_dom"/>
</dbReference>